<dbReference type="PROSITE" id="PS50206">
    <property type="entry name" value="RHODANESE_3"/>
    <property type="match status" value="1"/>
</dbReference>
<evidence type="ECO:0000256" key="1">
    <source>
        <dbReference type="ARBA" id="ARBA00004651"/>
    </source>
</evidence>
<protein>
    <submittedName>
        <fullName evidence="8">Putative DedA protein</fullName>
    </submittedName>
</protein>
<evidence type="ECO:0000256" key="4">
    <source>
        <dbReference type="ARBA" id="ARBA00022989"/>
    </source>
</evidence>
<dbReference type="AlphaFoldDB" id="R4WMX0"/>
<feature type="transmembrane region" description="Helical" evidence="6">
    <location>
        <begin position="51"/>
        <end position="74"/>
    </location>
</feature>
<dbReference type="InterPro" id="IPR051311">
    <property type="entry name" value="DedA_domain"/>
</dbReference>
<dbReference type="SUPFAM" id="SSF52821">
    <property type="entry name" value="Rhodanese/Cell cycle control phosphatase"/>
    <property type="match status" value="1"/>
</dbReference>
<name>R4WMX0_9BURK</name>
<evidence type="ECO:0000256" key="6">
    <source>
        <dbReference type="SAM" id="Phobius"/>
    </source>
</evidence>
<sequence length="372" mass="39573">MLLHQLVDRFGPAIVFVNVMGSALGLPVPAMPTMIIVGASIALMAVDGGAFWPPLAGVLCVAVAGGVLGDLVWFQGGRKYGDKTLKTICKLSLSRDTCVKKTERFFGRWGVRILLVAKFIPGLSLVSVPLAGAMGVKLRSFIAHDGAGIALWGAVGLTVGVVFAAQLEMVFAMIAQLGRQAVGVVAALLAIYVAYRWWRRRALMATLEKARISVDELYSMMNNEPIPVIFDIRSPEKRMLDPFTIPGSLFADERDLAKIVDSYDKARKVVIYCSCPNEVSAAWMAKTMRNAGFRDVVPLTGGLDAWRLAGFDVAHLTEFGDVVASTPEEVAEMAAMCAWPGAAAAAASQAASASSAGSASLHEAGYPHGDRA</sequence>
<dbReference type="Pfam" id="PF09335">
    <property type="entry name" value="VTT_dom"/>
    <property type="match status" value="1"/>
</dbReference>
<evidence type="ECO:0000313" key="9">
    <source>
        <dbReference type="Proteomes" id="UP000013966"/>
    </source>
</evidence>
<dbReference type="RefSeq" id="WP_016355402.1">
    <property type="nucleotide sequence ID" value="NC_021294.1"/>
</dbReference>
<organism evidence="8 9">
    <name type="scientific">Caballeronia insecticola</name>
    <dbReference type="NCBI Taxonomy" id="758793"/>
    <lineage>
        <taxon>Bacteria</taxon>
        <taxon>Pseudomonadati</taxon>
        <taxon>Pseudomonadota</taxon>
        <taxon>Betaproteobacteria</taxon>
        <taxon>Burkholderiales</taxon>
        <taxon>Burkholderiaceae</taxon>
        <taxon>Caballeronia</taxon>
    </lineage>
</organism>
<evidence type="ECO:0000259" key="7">
    <source>
        <dbReference type="PROSITE" id="PS50206"/>
    </source>
</evidence>
<feature type="transmembrane region" description="Helical" evidence="6">
    <location>
        <begin position="181"/>
        <end position="198"/>
    </location>
</feature>
<accession>R4WMX0</accession>
<feature type="transmembrane region" description="Helical" evidence="6">
    <location>
        <begin position="150"/>
        <end position="174"/>
    </location>
</feature>
<evidence type="ECO:0000256" key="5">
    <source>
        <dbReference type="ARBA" id="ARBA00023136"/>
    </source>
</evidence>
<dbReference type="Pfam" id="PF00581">
    <property type="entry name" value="Rhodanese"/>
    <property type="match status" value="1"/>
</dbReference>
<dbReference type="HOGENOM" id="CLU_058197_0_0_4"/>
<dbReference type="GO" id="GO:0005737">
    <property type="term" value="C:cytoplasm"/>
    <property type="evidence" value="ECO:0007669"/>
    <property type="project" value="InterPro"/>
</dbReference>
<keyword evidence="9" id="KW-1185">Reference proteome</keyword>
<evidence type="ECO:0000313" key="8">
    <source>
        <dbReference type="EMBL" id="BAN25978.1"/>
    </source>
</evidence>
<evidence type="ECO:0000256" key="2">
    <source>
        <dbReference type="ARBA" id="ARBA00022475"/>
    </source>
</evidence>
<keyword evidence="2" id="KW-1003">Cell membrane</keyword>
<reference evidence="8 9" key="1">
    <citation type="journal article" date="2013" name="Genome Announc.">
        <title>Complete Genome Sequence of Burkholderia sp. Strain RPE64, Bacterial Symbiont of the Bean Bug Riptortus pedestris.</title>
        <authorList>
            <person name="Shibata T.F."/>
            <person name="Maeda T."/>
            <person name="Nikoh N."/>
            <person name="Yamaguchi K."/>
            <person name="Oshima K."/>
            <person name="Hattori M."/>
            <person name="Nishiyama T."/>
            <person name="Hasebe M."/>
            <person name="Fukatsu T."/>
            <person name="Kikuchi Y."/>
            <person name="Shigenobu S."/>
        </authorList>
    </citation>
    <scope>NUCLEOTIDE SEQUENCE [LARGE SCALE GENOMIC DNA]</scope>
</reference>
<keyword evidence="4 6" id="KW-1133">Transmembrane helix</keyword>
<dbReference type="InterPro" id="IPR001763">
    <property type="entry name" value="Rhodanese-like_dom"/>
</dbReference>
<keyword evidence="5 6" id="KW-0472">Membrane</keyword>
<dbReference type="SMART" id="SM00450">
    <property type="entry name" value="RHOD"/>
    <property type="match status" value="1"/>
</dbReference>
<dbReference type="GO" id="GO:0004792">
    <property type="term" value="F:thiosulfate-cyanide sulfurtransferase activity"/>
    <property type="evidence" value="ECO:0007669"/>
    <property type="project" value="InterPro"/>
</dbReference>
<dbReference type="KEGG" id="buo:BRPE64_BCDS13170"/>
<dbReference type="EMBL" id="AP013059">
    <property type="protein sequence ID" value="BAN25978.1"/>
    <property type="molecule type" value="Genomic_DNA"/>
</dbReference>
<dbReference type="Proteomes" id="UP000013966">
    <property type="component" value="Chromosome 2"/>
</dbReference>
<comment type="subcellular location">
    <subcellularLocation>
        <location evidence="1">Cell membrane</location>
        <topology evidence="1">Multi-pass membrane protein</topology>
    </subcellularLocation>
</comment>
<dbReference type="OrthoDB" id="21108at2"/>
<dbReference type="STRING" id="758793.BRPE64_BCDS13170"/>
<dbReference type="PANTHER" id="PTHR42709:SF6">
    <property type="entry name" value="UNDECAPRENYL PHOSPHATE TRANSPORTER A"/>
    <property type="match status" value="1"/>
</dbReference>
<gene>
    <name evidence="8" type="ORF">BRPE64_BCDS13170</name>
</gene>
<dbReference type="InterPro" id="IPR036873">
    <property type="entry name" value="Rhodanese-like_dom_sf"/>
</dbReference>
<dbReference type="CDD" id="cd01444">
    <property type="entry name" value="GlpE_ST"/>
    <property type="match status" value="1"/>
</dbReference>
<feature type="transmembrane region" description="Helical" evidence="6">
    <location>
        <begin position="12"/>
        <end position="45"/>
    </location>
</feature>
<reference evidence="8 9" key="2">
    <citation type="journal article" date="2018" name="Int. J. Syst. Evol. Microbiol.">
        <title>Burkholderia insecticola sp. nov., a gut symbiotic bacterium of the bean bug Riptortus pedestris.</title>
        <authorList>
            <person name="Takeshita K."/>
            <person name="Tamaki H."/>
            <person name="Ohbayashi T."/>
            <person name="Meng X.-Y."/>
            <person name="Sone T."/>
            <person name="Mitani Y."/>
            <person name="Peeters C."/>
            <person name="Kikuchi Y."/>
            <person name="Vandamme P."/>
        </authorList>
    </citation>
    <scope>NUCLEOTIDE SEQUENCE [LARGE SCALE GENOMIC DNA]</scope>
    <source>
        <strain evidence="8">RPE64</strain>
    </source>
</reference>
<feature type="transmembrane region" description="Helical" evidence="6">
    <location>
        <begin position="109"/>
        <end position="130"/>
    </location>
</feature>
<dbReference type="GO" id="GO:0005886">
    <property type="term" value="C:plasma membrane"/>
    <property type="evidence" value="ECO:0007669"/>
    <property type="project" value="UniProtKB-SubCell"/>
</dbReference>
<proteinExistence type="predicted"/>
<evidence type="ECO:0000256" key="3">
    <source>
        <dbReference type="ARBA" id="ARBA00022692"/>
    </source>
</evidence>
<dbReference type="PANTHER" id="PTHR42709">
    <property type="entry name" value="ALKALINE PHOSPHATASE LIKE PROTEIN"/>
    <property type="match status" value="1"/>
</dbReference>
<dbReference type="PATRIC" id="fig|758793.3.peg.4226"/>
<feature type="domain" description="Rhodanese" evidence="7">
    <location>
        <begin position="223"/>
        <end position="315"/>
    </location>
</feature>
<dbReference type="Gene3D" id="3.40.250.10">
    <property type="entry name" value="Rhodanese-like domain"/>
    <property type="match status" value="1"/>
</dbReference>
<dbReference type="InterPro" id="IPR032816">
    <property type="entry name" value="VTT_dom"/>
</dbReference>
<keyword evidence="3 6" id="KW-0812">Transmembrane</keyword>
<dbReference type="InterPro" id="IPR023695">
    <property type="entry name" value="Thiosulf_sulfurTrfase"/>
</dbReference>